<keyword evidence="8 16" id="KW-0442">Lipid degradation</keyword>
<reference evidence="17 18" key="1">
    <citation type="submission" date="2018-05" db="EMBL/GenBank/DDBJ databases">
        <title>Genomic Encyclopedia of Type Strains, Phase IV (KMG-IV): sequencing the most valuable type-strain genomes for metagenomic binning, comparative biology and taxonomic classification.</title>
        <authorList>
            <person name="Goeker M."/>
        </authorList>
    </citation>
    <scope>NUCLEOTIDE SEQUENCE [LARGE SCALE GENOMIC DNA]</scope>
    <source>
        <strain evidence="17 18">DSM 7229</strain>
    </source>
</reference>
<evidence type="ECO:0000256" key="4">
    <source>
        <dbReference type="ARBA" id="ARBA00019692"/>
    </source>
</evidence>
<evidence type="ECO:0000256" key="10">
    <source>
        <dbReference type="ARBA" id="ARBA00023098"/>
    </source>
</evidence>
<evidence type="ECO:0000256" key="11">
    <source>
        <dbReference type="ARBA" id="ARBA00023136"/>
    </source>
</evidence>
<evidence type="ECO:0000256" key="14">
    <source>
        <dbReference type="ARBA" id="ARBA00031542"/>
    </source>
</evidence>
<keyword evidence="5 16" id="KW-1003">Cell membrane</keyword>
<dbReference type="GO" id="GO:0016042">
    <property type="term" value="P:lipid catabolic process"/>
    <property type="evidence" value="ECO:0007669"/>
    <property type="project" value="UniProtKB-UniRule"/>
</dbReference>
<dbReference type="Proteomes" id="UP000245655">
    <property type="component" value="Unassembled WGS sequence"/>
</dbReference>
<dbReference type="GO" id="GO:0006457">
    <property type="term" value="P:protein folding"/>
    <property type="evidence" value="ECO:0007669"/>
    <property type="project" value="UniProtKB-UniRule"/>
</dbReference>
<keyword evidence="6 16" id="KW-0997">Cell inner membrane</keyword>
<keyword evidence="9 16" id="KW-1133">Transmembrane helix</keyword>
<feature type="transmembrane region" description="Helical" evidence="16">
    <location>
        <begin position="7"/>
        <end position="30"/>
    </location>
</feature>
<comment type="caution">
    <text evidence="17">The sequence shown here is derived from an EMBL/GenBank/DDBJ whole genome shotgun (WGS) entry which is preliminary data.</text>
</comment>
<dbReference type="GO" id="GO:0005886">
    <property type="term" value="C:plasma membrane"/>
    <property type="evidence" value="ECO:0007669"/>
    <property type="project" value="UniProtKB-SubCell"/>
</dbReference>
<evidence type="ECO:0000313" key="17">
    <source>
        <dbReference type="EMBL" id="PWK05228.1"/>
    </source>
</evidence>
<evidence type="ECO:0000256" key="2">
    <source>
        <dbReference type="ARBA" id="ARBA00004383"/>
    </source>
</evidence>
<dbReference type="NCBIfam" id="NF002334">
    <property type="entry name" value="PRK01294.1-2"/>
    <property type="match status" value="1"/>
</dbReference>
<keyword evidence="7 16" id="KW-0812">Transmembrane</keyword>
<evidence type="ECO:0000256" key="15">
    <source>
        <dbReference type="ARBA" id="ARBA00033028"/>
    </source>
</evidence>
<dbReference type="GeneID" id="60256390"/>
<evidence type="ECO:0000256" key="7">
    <source>
        <dbReference type="ARBA" id="ARBA00022692"/>
    </source>
</evidence>
<organism evidence="17 18">
    <name type="scientific">Psychrobacter immobilis</name>
    <dbReference type="NCBI Taxonomy" id="498"/>
    <lineage>
        <taxon>Bacteria</taxon>
        <taxon>Pseudomonadati</taxon>
        <taxon>Pseudomonadota</taxon>
        <taxon>Gammaproteobacteria</taxon>
        <taxon>Moraxellales</taxon>
        <taxon>Moraxellaceae</taxon>
        <taxon>Psychrobacter</taxon>
    </lineage>
</organism>
<dbReference type="SUPFAM" id="SSF158855">
    <property type="entry name" value="Lipase chaperone-like"/>
    <property type="match status" value="1"/>
</dbReference>
<protein>
    <recommendedName>
        <fullName evidence="4 16">Lipase chaperone</fullName>
    </recommendedName>
    <alternativeName>
        <fullName evidence="16">Lipase activator protein</fullName>
    </alternativeName>
    <alternativeName>
        <fullName evidence="15 16">Lipase foldase</fullName>
    </alternativeName>
    <alternativeName>
        <fullName evidence="13 16">Lipase helper protein</fullName>
    </alternativeName>
    <alternativeName>
        <fullName evidence="14 16">Lipase modulator</fullName>
    </alternativeName>
</protein>
<dbReference type="GO" id="GO:0051082">
    <property type="term" value="F:unfolded protein binding"/>
    <property type="evidence" value="ECO:0007669"/>
    <property type="project" value="UniProtKB-UniRule"/>
</dbReference>
<proteinExistence type="inferred from homology"/>
<keyword evidence="12 16" id="KW-0143">Chaperone</keyword>
<comment type="similarity">
    <text evidence="3 16">Belongs to the lipase chaperone family.</text>
</comment>
<evidence type="ECO:0000256" key="6">
    <source>
        <dbReference type="ARBA" id="ARBA00022519"/>
    </source>
</evidence>
<dbReference type="AlphaFoldDB" id="A0A2V1ZRS0"/>
<gene>
    <name evidence="16" type="primary">lifO</name>
    <name evidence="17" type="ORF">C8D84_1234</name>
</gene>
<accession>A0A2V1ZRS0</accession>
<keyword evidence="18" id="KW-1185">Reference proteome</keyword>
<evidence type="ECO:0000256" key="8">
    <source>
        <dbReference type="ARBA" id="ARBA00022963"/>
    </source>
</evidence>
<dbReference type="EMBL" id="QGGM01000023">
    <property type="protein sequence ID" value="PWK05228.1"/>
    <property type="molecule type" value="Genomic_DNA"/>
</dbReference>
<evidence type="ECO:0000256" key="1">
    <source>
        <dbReference type="ARBA" id="ARBA00003280"/>
    </source>
</evidence>
<evidence type="ECO:0000313" key="18">
    <source>
        <dbReference type="Proteomes" id="UP000245655"/>
    </source>
</evidence>
<evidence type="ECO:0000256" key="9">
    <source>
        <dbReference type="ARBA" id="ARBA00022989"/>
    </source>
</evidence>
<evidence type="ECO:0000256" key="13">
    <source>
        <dbReference type="ARBA" id="ARBA00030948"/>
    </source>
</evidence>
<evidence type="ECO:0000256" key="16">
    <source>
        <dbReference type="HAMAP-Rule" id="MF_00790"/>
    </source>
</evidence>
<comment type="subcellular location">
    <subcellularLocation>
        <location evidence="2">Cell inner membrane</location>
        <topology evidence="2">Single-pass membrane protein</topology>
        <orientation evidence="2">Periplasmic side</orientation>
    </subcellularLocation>
</comment>
<keyword evidence="10 16" id="KW-0443">Lipid metabolism</keyword>
<keyword evidence="11 16" id="KW-0472">Membrane</keyword>
<evidence type="ECO:0000256" key="12">
    <source>
        <dbReference type="ARBA" id="ARBA00023186"/>
    </source>
</evidence>
<dbReference type="HAMAP" id="MF_00790">
    <property type="entry name" value="Lipase_chap"/>
    <property type="match status" value="1"/>
</dbReference>
<evidence type="ECO:0000256" key="5">
    <source>
        <dbReference type="ARBA" id="ARBA00022475"/>
    </source>
</evidence>
<sequence>MSNNRRPAYLPIVIIAVVSIAITAAVIMWFKPDNTRMATAQPVSSALTSEADATLSTALDNGQLVQTTAAQNQALFVTGLERLPRSLQGTQIDGEIIIDENKQLVVTEGLRRLFDYFLSALGEEDEAVIYTRVESYIRHHTPEPAASQAVTIFDQYITYLKAIPEIEQRYGNLQLQAAKSGELDLNVVAQQKQDVTKLRQQYFTKETITAFFGAEEEYDNYSMEMVRINQNQQLNDVQKEAARQNYISRMPDNALKAGITQQANLNELMNRTKQMQAKGATAQELYNMRRDLVGAPAAARLAQVDAEDANFAQRFDQYQAQKQRLLSQSADKTQAQTQINQIEQQLFSEAERKRLVGYAALQQQNLANLE</sequence>
<comment type="function">
    <text evidence="1 16">May be involved in the folding of the extracellular lipase during its passage through the periplasm.</text>
</comment>
<dbReference type="RefSeq" id="WP_109592715.1">
    <property type="nucleotide sequence ID" value="NZ_CAJGZY010000025.1"/>
</dbReference>
<dbReference type="Pfam" id="PF03280">
    <property type="entry name" value="Lipase_chap"/>
    <property type="match status" value="1"/>
</dbReference>
<dbReference type="InterPro" id="IPR004961">
    <property type="entry name" value="Lipase_chaperone"/>
</dbReference>
<name>A0A2V1ZRS0_PSYIM</name>
<evidence type="ECO:0000256" key="3">
    <source>
        <dbReference type="ARBA" id="ARBA00010358"/>
    </source>
</evidence>